<feature type="region of interest" description="Disordered" evidence="5">
    <location>
        <begin position="1"/>
        <end position="24"/>
    </location>
</feature>
<organism evidence="6 7">
    <name type="scientific">Aspergillus ellipticus CBS 707.79</name>
    <dbReference type="NCBI Taxonomy" id="1448320"/>
    <lineage>
        <taxon>Eukaryota</taxon>
        <taxon>Fungi</taxon>
        <taxon>Dikarya</taxon>
        <taxon>Ascomycota</taxon>
        <taxon>Pezizomycotina</taxon>
        <taxon>Eurotiomycetes</taxon>
        <taxon>Eurotiomycetidae</taxon>
        <taxon>Eurotiales</taxon>
        <taxon>Aspergillaceae</taxon>
        <taxon>Aspergillus</taxon>
        <taxon>Aspergillus subgen. Circumdati</taxon>
    </lineage>
</organism>
<dbReference type="AlphaFoldDB" id="A0A319CYM1"/>
<dbReference type="InterPro" id="IPR016125">
    <property type="entry name" value="Peptidase_C15-like"/>
</dbReference>
<keyword evidence="3" id="KW-0378">Hydrolase</keyword>
<keyword evidence="7" id="KW-1185">Reference proteome</keyword>
<dbReference type="PANTHER" id="PTHR23402">
    <property type="entry name" value="PROTEASE FAMILY C15 PYROGLUTAMYL-PEPTIDASE I-RELATED"/>
    <property type="match status" value="1"/>
</dbReference>
<accession>A0A319CYM1</accession>
<dbReference type="SUPFAM" id="SSF53182">
    <property type="entry name" value="Pyrrolidone carboxyl peptidase (pyroglutamate aminopeptidase)"/>
    <property type="match status" value="1"/>
</dbReference>
<evidence type="ECO:0000256" key="3">
    <source>
        <dbReference type="ARBA" id="ARBA00022801"/>
    </source>
</evidence>
<dbReference type="VEuPathDB" id="FungiDB:BO71DRAFT_361498"/>
<evidence type="ECO:0000256" key="2">
    <source>
        <dbReference type="ARBA" id="ARBA00022670"/>
    </source>
</evidence>
<evidence type="ECO:0000256" key="1">
    <source>
        <dbReference type="ARBA" id="ARBA00006641"/>
    </source>
</evidence>
<keyword evidence="2" id="KW-0645">Protease</keyword>
<name>A0A319CYM1_9EURO</name>
<dbReference type="InterPro" id="IPR036440">
    <property type="entry name" value="Peptidase_C15-like_sf"/>
</dbReference>
<dbReference type="GO" id="GO:0006508">
    <property type="term" value="P:proteolysis"/>
    <property type="evidence" value="ECO:0007669"/>
    <property type="project" value="UniProtKB-KW"/>
</dbReference>
<evidence type="ECO:0000313" key="6">
    <source>
        <dbReference type="EMBL" id="PYH90395.1"/>
    </source>
</evidence>
<dbReference type="Proteomes" id="UP000247810">
    <property type="component" value="Unassembled WGS sequence"/>
</dbReference>
<dbReference type="GO" id="GO:0008234">
    <property type="term" value="F:cysteine-type peptidase activity"/>
    <property type="evidence" value="ECO:0007669"/>
    <property type="project" value="UniProtKB-KW"/>
</dbReference>
<evidence type="ECO:0000256" key="4">
    <source>
        <dbReference type="ARBA" id="ARBA00022807"/>
    </source>
</evidence>
<protein>
    <submittedName>
        <fullName evidence="6">Peptidase C15, pyroglutamyl peptidase I-like protein</fullName>
    </submittedName>
</protein>
<evidence type="ECO:0000313" key="7">
    <source>
        <dbReference type="Proteomes" id="UP000247810"/>
    </source>
</evidence>
<sequence length="278" mass="29939">MGDYGPGVSSLGVQTPADPPLSASDPEEISVLLTGFGPFKSNLVNASYLIASSLPPSFTFTPTTSDGADAAPRKVSIHVHPAPIPVAYSSVQAMLPVIIGDFVKAHGGRRPDLIIHMGIAAMRNYYSVETKAHRDAYLMSDIKGKPGYEDGERLWRELDLPPVLQPGPSEDSAIVPGALSSKKAHLTPRVPDADFLIAWEKFCPRQTDVRISTDAGRYLCEFIFYASLALAYQEGQDRSIVFFHVPASCLDDDIEAGKDVAIALIKALATRWGSPSKA</sequence>
<evidence type="ECO:0000256" key="5">
    <source>
        <dbReference type="SAM" id="MobiDB-lite"/>
    </source>
</evidence>
<proteinExistence type="inferred from homology"/>
<dbReference type="OrthoDB" id="407146at2759"/>
<comment type="similarity">
    <text evidence="1">Belongs to the peptidase C15 family.</text>
</comment>
<reference evidence="6 7" key="1">
    <citation type="submission" date="2018-02" db="EMBL/GenBank/DDBJ databases">
        <title>The genomes of Aspergillus section Nigri reveals drivers in fungal speciation.</title>
        <authorList>
            <consortium name="DOE Joint Genome Institute"/>
            <person name="Vesth T.C."/>
            <person name="Nybo J."/>
            <person name="Theobald S."/>
            <person name="Brandl J."/>
            <person name="Frisvad J.C."/>
            <person name="Nielsen K.F."/>
            <person name="Lyhne E.K."/>
            <person name="Kogle M.E."/>
            <person name="Kuo A."/>
            <person name="Riley R."/>
            <person name="Clum A."/>
            <person name="Nolan M."/>
            <person name="Lipzen A."/>
            <person name="Salamov A."/>
            <person name="Henrissat B."/>
            <person name="Wiebenga A."/>
            <person name="De vries R.P."/>
            <person name="Grigoriev I.V."/>
            <person name="Mortensen U.H."/>
            <person name="Andersen M.R."/>
            <person name="Baker S.E."/>
        </authorList>
    </citation>
    <scope>NUCLEOTIDE SEQUENCE [LARGE SCALE GENOMIC DNA]</scope>
    <source>
        <strain evidence="6 7">CBS 707.79</strain>
    </source>
</reference>
<keyword evidence="4" id="KW-0788">Thiol protease</keyword>
<gene>
    <name evidence="6" type="ORF">BO71DRAFT_361498</name>
</gene>
<dbReference type="PANTHER" id="PTHR23402:SF1">
    <property type="entry name" value="PYROGLUTAMYL-PEPTIDASE I"/>
    <property type="match status" value="1"/>
</dbReference>
<dbReference type="Gene3D" id="3.40.630.20">
    <property type="entry name" value="Peptidase C15, pyroglutamyl peptidase I-like"/>
    <property type="match status" value="1"/>
</dbReference>
<dbReference type="EMBL" id="KZ825984">
    <property type="protein sequence ID" value="PYH90395.1"/>
    <property type="molecule type" value="Genomic_DNA"/>
</dbReference>